<keyword evidence="3" id="KW-1185">Reference proteome</keyword>
<evidence type="ECO:0000256" key="1">
    <source>
        <dbReference type="SAM" id="MobiDB-lite"/>
    </source>
</evidence>
<feature type="region of interest" description="Disordered" evidence="1">
    <location>
        <begin position="123"/>
        <end position="286"/>
    </location>
</feature>
<gene>
    <name evidence="2" type="ORF">KIPB_011592</name>
</gene>
<accession>A0A9K3D7S1</accession>
<dbReference type="EMBL" id="BDIP01004773">
    <property type="protein sequence ID" value="GIQ89185.1"/>
    <property type="molecule type" value="Genomic_DNA"/>
</dbReference>
<name>A0A9K3D7S1_9EUKA</name>
<organism evidence="2 3">
    <name type="scientific">Kipferlia bialata</name>
    <dbReference type="NCBI Taxonomy" id="797122"/>
    <lineage>
        <taxon>Eukaryota</taxon>
        <taxon>Metamonada</taxon>
        <taxon>Carpediemonas-like organisms</taxon>
        <taxon>Kipferlia</taxon>
    </lineage>
</organism>
<protein>
    <submittedName>
        <fullName evidence="2">Secretory carrier membrane protein</fullName>
    </submittedName>
</protein>
<reference evidence="2 3" key="1">
    <citation type="journal article" date="2018" name="PLoS ONE">
        <title>The draft genome of Kipferlia bialata reveals reductive genome evolution in fornicate parasites.</title>
        <authorList>
            <person name="Tanifuji G."/>
            <person name="Takabayashi S."/>
            <person name="Kume K."/>
            <person name="Takagi M."/>
            <person name="Nakayama T."/>
            <person name="Kamikawa R."/>
            <person name="Inagaki Y."/>
            <person name="Hashimoto T."/>
        </authorList>
    </citation>
    <scope>NUCLEOTIDE SEQUENCE [LARGE SCALE GENOMIC DNA]</scope>
    <source>
        <strain evidence="2">NY0173</strain>
    </source>
</reference>
<comment type="caution">
    <text evidence="2">The sequence shown here is derived from an EMBL/GenBank/DDBJ whole genome shotgun (WGS) entry which is preliminary data.</text>
</comment>
<evidence type="ECO:0000313" key="2">
    <source>
        <dbReference type="EMBL" id="GIQ89185.1"/>
    </source>
</evidence>
<evidence type="ECO:0000313" key="3">
    <source>
        <dbReference type="Proteomes" id="UP000265618"/>
    </source>
</evidence>
<proteinExistence type="predicted"/>
<feature type="non-terminal residue" evidence="2">
    <location>
        <position position="1"/>
    </location>
</feature>
<feature type="region of interest" description="Disordered" evidence="1">
    <location>
        <begin position="1"/>
        <end position="43"/>
    </location>
</feature>
<dbReference type="Proteomes" id="UP000265618">
    <property type="component" value="Unassembled WGS sequence"/>
</dbReference>
<sequence>PVGASGLSPLYQLVMGVPTHHTKDKERERERDSGKDGCGKYPQLSLLIPPPPSLPAAECDLVCTLSAYAPIVGGKEREREREGHRGVEVVPLMSLFRGEDHTESESEATYTLFNTLSRGVIGRGHAQHAQQATKTSKASKKGAERERERHITLVLDSGRERERGALITYPHPMSDDYDPFGVERSPTPHRTAPPPPPRRKAAPAPPPAVHPRASVPPTAAPAPPARTYSNSPPPPPRRTASPSVSRGVTPAPVPRKTPARSASASKPLPADASKRERELDRRERELAKREAEFRTARAAAAKGGAMVLPPNWPPFMPLARVDVDTDIIDRKDRKFVNLNLQMIYLRAFAYVFNVLALGSMIL</sequence>
<dbReference type="AlphaFoldDB" id="A0A9K3D7S1"/>
<feature type="non-terminal residue" evidence="2">
    <location>
        <position position="362"/>
    </location>
</feature>
<feature type="compositionally biased region" description="Basic and acidic residues" evidence="1">
    <location>
        <begin position="21"/>
        <end position="38"/>
    </location>
</feature>
<feature type="compositionally biased region" description="Basic and acidic residues" evidence="1">
    <location>
        <begin position="141"/>
        <end position="164"/>
    </location>
</feature>
<feature type="compositionally biased region" description="Basic and acidic residues" evidence="1">
    <location>
        <begin position="272"/>
        <end position="286"/>
    </location>
</feature>